<gene>
    <name evidence="2" type="ORF">BN874_840045</name>
</gene>
<accession>A0A7U7GG67</accession>
<evidence type="ECO:0000313" key="3">
    <source>
        <dbReference type="Proteomes" id="UP000019184"/>
    </source>
</evidence>
<name>A0A7U7GG67_9GAMM</name>
<keyword evidence="3" id="KW-1185">Reference proteome</keyword>
<dbReference type="RefSeq" id="WP_034436689.1">
    <property type="nucleotide sequence ID" value="NZ_CBTK010000303.1"/>
</dbReference>
<reference evidence="2 3" key="1">
    <citation type="journal article" date="2014" name="ISME J.">
        <title>Candidatus Competibacter-lineage genomes retrieved from metagenomes reveal functional metabolic diversity.</title>
        <authorList>
            <person name="McIlroy S.J."/>
            <person name="Albertsen M."/>
            <person name="Andresen E.K."/>
            <person name="Saunders A.M."/>
            <person name="Kristiansen R."/>
            <person name="Stokholm-Bjerregaard M."/>
            <person name="Nielsen K.L."/>
            <person name="Nielsen P.H."/>
        </authorList>
    </citation>
    <scope>NUCLEOTIDE SEQUENCE [LARGE SCALE GENOMIC DNA]</scope>
    <source>
        <strain evidence="2 3">Run_B_J11</strain>
    </source>
</reference>
<dbReference type="AlphaFoldDB" id="A0A7U7GG67"/>
<dbReference type="EMBL" id="CBTK010000303">
    <property type="protein sequence ID" value="CDH47582.1"/>
    <property type="molecule type" value="Genomic_DNA"/>
</dbReference>
<keyword evidence="1" id="KW-1133">Transmembrane helix</keyword>
<sequence length="123" mass="14218">MQFNKNEDTSKSIIKIADDSRQNTVLILSKIEKFASECFGKIDHIVFELGNKILENNQYIKNSQREFNEEISQANKNQSVAFESFKEDYSKVMRVSKWTMALTIFNLLLVGGVLTFILVNLKF</sequence>
<proteinExistence type="predicted"/>
<dbReference type="Proteomes" id="UP000019184">
    <property type="component" value="Unassembled WGS sequence"/>
</dbReference>
<organism evidence="2 3">
    <name type="scientific">Candidatus Contendobacter odensis Run_B_J11</name>
    <dbReference type="NCBI Taxonomy" id="1400861"/>
    <lineage>
        <taxon>Bacteria</taxon>
        <taxon>Pseudomonadati</taxon>
        <taxon>Pseudomonadota</taxon>
        <taxon>Gammaproteobacteria</taxon>
        <taxon>Candidatus Competibacteraceae</taxon>
        <taxon>Candidatus Contendibacter</taxon>
    </lineage>
</organism>
<comment type="caution">
    <text evidence="2">The sequence shown here is derived from an EMBL/GenBank/DDBJ whole genome shotgun (WGS) entry which is preliminary data.</text>
</comment>
<keyword evidence="1" id="KW-0812">Transmembrane</keyword>
<protein>
    <submittedName>
        <fullName evidence="2">Uncharacterized protein</fullName>
    </submittedName>
</protein>
<keyword evidence="1" id="KW-0472">Membrane</keyword>
<evidence type="ECO:0000256" key="1">
    <source>
        <dbReference type="SAM" id="Phobius"/>
    </source>
</evidence>
<evidence type="ECO:0000313" key="2">
    <source>
        <dbReference type="EMBL" id="CDH47582.1"/>
    </source>
</evidence>
<feature type="transmembrane region" description="Helical" evidence="1">
    <location>
        <begin position="98"/>
        <end position="119"/>
    </location>
</feature>